<dbReference type="Proteomes" id="UP000034366">
    <property type="component" value="Unassembled WGS sequence"/>
</dbReference>
<dbReference type="AlphaFoldDB" id="A0A0G0ID18"/>
<gene>
    <name evidence="1" type="ORF">US67_C0022G0015</name>
</gene>
<name>A0A0G0ID18_9BACT</name>
<dbReference type="InterPro" id="IPR029058">
    <property type="entry name" value="AB_hydrolase_fold"/>
</dbReference>
<organism evidence="1 2">
    <name type="scientific">Candidatus Woesebacteria bacterium GW2011_GWD1_38_10</name>
    <dbReference type="NCBI Taxonomy" id="1618592"/>
    <lineage>
        <taxon>Bacteria</taxon>
        <taxon>Candidatus Woeseibacteriota</taxon>
    </lineage>
</organism>
<dbReference type="SUPFAM" id="SSF53474">
    <property type="entry name" value="alpha/beta-Hydrolases"/>
    <property type="match status" value="1"/>
</dbReference>
<proteinExistence type="predicted"/>
<reference evidence="1 2" key="1">
    <citation type="journal article" date="2015" name="Nature">
        <title>rRNA introns, odd ribosomes, and small enigmatic genomes across a large radiation of phyla.</title>
        <authorList>
            <person name="Brown C.T."/>
            <person name="Hug L.A."/>
            <person name="Thomas B.C."/>
            <person name="Sharon I."/>
            <person name="Castelle C.J."/>
            <person name="Singh A."/>
            <person name="Wilkins M.J."/>
            <person name="Williams K.H."/>
            <person name="Banfield J.F."/>
        </authorList>
    </citation>
    <scope>NUCLEOTIDE SEQUENCE [LARGE SCALE GENOMIC DNA]</scope>
</reference>
<evidence type="ECO:0000313" key="1">
    <source>
        <dbReference type="EMBL" id="KKQ48870.1"/>
    </source>
</evidence>
<dbReference type="EMBL" id="LBTW01000022">
    <property type="protein sequence ID" value="KKQ48870.1"/>
    <property type="molecule type" value="Genomic_DNA"/>
</dbReference>
<sequence>MKIALLLPGYLDSPDYLHMRIFERRLQELGYVAERLDPCNLWTSDDVSDYSVTNYIKHIKNRIDFYRSQKPEEILLIGHSLGGFTAILAGNLLPEVTKIVALCPPSSIEGLGKKWEGRSSRISKRDLPGDDTNFREFEIPLTFVEDARKYSAVEAVRNIKKPLMIFIGMEDTSVPPKESEVLMINAFNPYVVRMQKIGHDFRRSEKECNTVMVEIEKFLTK</sequence>
<protein>
    <submittedName>
        <fullName evidence="1">OsmC family protein</fullName>
    </submittedName>
</protein>
<dbReference type="Gene3D" id="3.40.50.1820">
    <property type="entry name" value="alpha/beta hydrolase"/>
    <property type="match status" value="1"/>
</dbReference>
<comment type="caution">
    <text evidence="1">The sequence shown here is derived from an EMBL/GenBank/DDBJ whole genome shotgun (WGS) entry which is preliminary data.</text>
</comment>
<evidence type="ECO:0000313" key="2">
    <source>
        <dbReference type="Proteomes" id="UP000034366"/>
    </source>
</evidence>
<accession>A0A0G0ID18</accession>